<dbReference type="Gene3D" id="1.20.1530.20">
    <property type="match status" value="1"/>
</dbReference>
<keyword evidence="2" id="KW-1133">Transmembrane helix</keyword>
<feature type="transmembrane region" description="Helical" evidence="2">
    <location>
        <begin position="345"/>
        <end position="370"/>
    </location>
</feature>
<proteinExistence type="predicted"/>
<dbReference type="Proteomes" id="UP001175261">
    <property type="component" value="Unassembled WGS sequence"/>
</dbReference>
<feature type="transmembrane region" description="Helical" evidence="2">
    <location>
        <begin position="248"/>
        <end position="269"/>
    </location>
</feature>
<dbReference type="Pfam" id="PF13593">
    <property type="entry name" value="SBF_like"/>
    <property type="match status" value="1"/>
</dbReference>
<feature type="transmembrane region" description="Helical" evidence="2">
    <location>
        <begin position="133"/>
        <end position="154"/>
    </location>
</feature>
<keyword evidence="2" id="KW-0812">Transmembrane</keyword>
<evidence type="ECO:0000256" key="2">
    <source>
        <dbReference type="SAM" id="Phobius"/>
    </source>
</evidence>
<feature type="transmembrane region" description="Helical" evidence="2">
    <location>
        <begin position="36"/>
        <end position="55"/>
    </location>
</feature>
<keyword evidence="4" id="KW-1185">Reference proteome</keyword>
<dbReference type="PANTHER" id="PTHR18640">
    <property type="entry name" value="SOLUTE CARRIER FAMILY 10 MEMBER 7"/>
    <property type="match status" value="1"/>
</dbReference>
<dbReference type="PANTHER" id="PTHR18640:SF5">
    <property type="entry name" value="SODIUM_BILE ACID COTRANSPORTER 7"/>
    <property type="match status" value="1"/>
</dbReference>
<evidence type="ECO:0000313" key="3">
    <source>
        <dbReference type="EMBL" id="KAK0389299.1"/>
    </source>
</evidence>
<dbReference type="GO" id="GO:0005886">
    <property type="term" value="C:plasma membrane"/>
    <property type="evidence" value="ECO:0007669"/>
    <property type="project" value="TreeGrafter"/>
</dbReference>
<feature type="transmembrane region" description="Helical" evidence="2">
    <location>
        <begin position="67"/>
        <end position="85"/>
    </location>
</feature>
<dbReference type="InterPro" id="IPR038770">
    <property type="entry name" value="Na+/solute_symporter_sf"/>
</dbReference>
<sequence>MPATSAHPANGEGKSSSEKSQAERFWKVVRFVKDQWIILGFAFACVMAYLFPSVAARGGPIRSEYTIIYGAVAFIFLVSGMQLSPEKLKTHLTNWRLHVLVQGICFLLFPAVMVAVIHISIAAGAVTSGTPSVSILIGMLVTSCIPTTIASNVVMTRLAHGDDGAAIISVVIGNVIGSFISPLLIYAFMPRQAAFDHWQPASPSTLGSMYGGVAKQLGLSVLLPLVVGQVVRWRWDELTVKWVNRLKLAKLSGVCLVLLVWTTFSGAYHTGALFSLSTPSVIFNVFMNLAFYLLFTVVCFFAARPPLLLTSTVNGALVDSRLGKALPQALRRIVTAKRMSKEETVAVCFCGAAKTTSLGIPLVSAMWIQADDLTRAYIQIPVLLYTIEQVFMAQILVPFFRRYVDKDKDSDAEQVTATLSQDETDHPSLEATQSRALTAQAVLPLELPPQAPANGPDLSDERKGK</sequence>
<evidence type="ECO:0000313" key="4">
    <source>
        <dbReference type="Proteomes" id="UP001175261"/>
    </source>
</evidence>
<dbReference type="InterPro" id="IPR016833">
    <property type="entry name" value="Put_Na-Bile_cotransptr"/>
</dbReference>
<reference evidence="3" key="1">
    <citation type="submission" date="2022-10" db="EMBL/GenBank/DDBJ databases">
        <title>Determination and structural analysis of whole genome sequence of Sarocladium strictum F4-1.</title>
        <authorList>
            <person name="Hu L."/>
            <person name="Jiang Y."/>
        </authorList>
    </citation>
    <scope>NUCLEOTIDE SEQUENCE</scope>
    <source>
        <strain evidence="3">F4-1</strain>
    </source>
</reference>
<feature type="transmembrane region" description="Helical" evidence="2">
    <location>
        <begin position="97"/>
        <end position="121"/>
    </location>
</feature>
<organism evidence="3 4">
    <name type="scientific">Sarocladium strictum</name>
    <name type="common">Black bundle disease fungus</name>
    <name type="synonym">Acremonium strictum</name>
    <dbReference type="NCBI Taxonomy" id="5046"/>
    <lineage>
        <taxon>Eukaryota</taxon>
        <taxon>Fungi</taxon>
        <taxon>Dikarya</taxon>
        <taxon>Ascomycota</taxon>
        <taxon>Pezizomycotina</taxon>
        <taxon>Sordariomycetes</taxon>
        <taxon>Hypocreomycetidae</taxon>
        <taxon>Hypocreales</taxon>
        <taxon>Sarocladiaceae</taxon>
        <taxon>Sarocladium</taxon>
    </lineage>
</organism>
<dbReference type="AlphaFoldDB" id="A0AA39L9X2"/>
<evidence type="ECO:0000256" key="1">
    <source>
        <dbReference type="SAM" id="MobiDB-lite"/>
    </source>
</evidence>
<feature type="transmembrane region" description="Helical" evidence="2">
    <location>
        <begin position="376"/>
        <end position="400"/>
    </location>
</feature>
<name>A0AA39L9X2_SARSR</name>
<gene>
    <name evidence="3" type="ORF">NLU13_2874</name>
</gene>
<comment type="caution">
    <text evidence="3">The sequence shown here is derived from an EMBL/GenBank/DDBJ whole genome shotgun (WGS) entry which is preliminary data.</text>
</comment>
<accession>A0AA39L9X2</accession>
<feature type="transmembrane region" description="Helical" evidence="2">
    <location>
        <begin position="281"/>
        <end position="303"/>
    </location>
</feature>
<dbReference type="EMBL" id="JAPDFR010000002">
    <property type="protein sequence ID" value="KAK0389299.1"/>
    <property type="molecule type" value="Genomic_DNA"/>
</dbReference>
<feature type="region of interest" description="Disordered" evidence="1">
    <location>
        <begin position="445"/>
        <end position="465"/>
    </location>
</feature>
<feature type="transmembrane region" description="Helical" evidence="2">
    <location>
        <begin position="166"/>
        <end position="189"/>
    </location>
</feature>
<keyword evidence="2" id="KW-0472">Membrane</keyword>
<protein>
    <submittedName>
        <fullName evidence="3">Uncharacterized protein</fullName>
    </submittedName>
</protein>